<feature type="transmembrane region" description="Helical" evidence="8">
    <location>
        <begin position="161"/>
        <end position="180"/>
    </location>
</feature>
<evidence type="ECO:0000256" key="2">
    <source>
        <dbReference type="ARBA" id="ARBA00005417"/>
    </source>
</evidence>
<dbReference type="PANTHER" id="PTHR24221">
    <property type="entry name" value="ATP-BINDING CASSETTE SUB-FAMILY B"/>
    <property type="match status" value="1"/>
</dbReference>
<sequence>MRTAWRLLALCRPHLPLLLAGIALNVGVVLANVGLLALAGWFITAMALAGQGLAPIEYFAPAAAIRGLALLRTGGRYLERLVTHEATFHLLATLRVWLYRRLEPLAPARLQTHRGGDLLSRLRSDVDSLENFYLRVLAPTVAAVLSGLLLVAFLALYDPPAAVALALGLTIAGLCIPVASERMGRAPGRRAVAVRADLRSDMTDLLRGLGDLTVCGGVEDRAAAIRARGQALTAAQRRQARLGILGGGLSGATATLTLAGALCLMVPALRAATLTGPELAMAAFLVLAAFEAVAPLPAAFQALGETLAAARRIFALVDAAPAVTEPRQGAPLPSRFDIAIRGLRLRYAETAPWALDGLDLDVPEGGRLGIVGASGAGKTSLFNVLLRFWDYQAGNVTIGGVPLRDLDGDTARGLYSVVAQHTHLFNASIRDNLRIARPEASPAELHAALRRAHLADTVAAFDDDLDTMVGENGARLSGGQARRLAIARAFLRDAPILLLDEPTEGLDADSEQAVLDGLRALMVGRTTVLITHRRAALRDMDAVISLSAGKACSAPPDWALR</sequence>
<comment type="similarity">
    <text evidence="2">Belongs to the ABC transporter superfamily.</text>
</comment>
<keyword evidence="5 11" id="KW-0067">ATP-binding</keyword>
<dbReference type="Gene3D" id="1.20.1560.10">
    <property type="entry name" value="ABC transporter type 1, transmembrane domain"/>
    <property type="match status" value="1"/>
</dbReference>
<dbReference type="InterPro" id="IPR014223">
    <property type="entry name" value="ABC_CydC/D"/>
</dbReference>
<dbReference type="NCBIfam" id="TIGR02868">
    <property type="entry name" value="CydC"/>
    <property type="match status" value="1"/>
</dbReference>
<evidence type="ECO:0000259" key="10">
    <source>
        <dbReference type="PROSITE" id="PS50929"/>
    </source>
</evidence>
<feature type="transmembrane region" description="Helical" evidence="8">
    <location>
        <begin position="132"/>
        <end position="155"/>
    </location>
</feature>
<evidence type="ECO:0000259" key="9">
    <source>
        <dbReference type="PROSITE" id="PS50893"/>
    </source>
</evidence>
<dbReference type="SMART" id="SM00382">
    <property type="entry name" value="AAA"/>
    <property type="match status" value="1"/>
</dbReference>
<organism evidence="11 12">
    <name type="scientific">Methylobacterium phyllostachyos</name>
    <dbReference type="NCBI Taxonomy" id="582672"/>
    <lineage>
        <taxon>Bacteria</taxon>
        <taxon>Pseudomonadati</taxon>
        <taxon>Pseudomonadota</taxon>
        <taxon>Alphaproteobacteria</taxon>
        <taxon>Hyphomicrobiales</taxon>
        <taxon>Methylobacteriaceae</taxon>
        <taxon>Methylobacterium</taxon>
    </lineage>
</organism>
<dbReference type="GO" id="GO:0034040">
    <property type="term" value="F:ATPase-coupled lipid transmembrane transporter activity"/>
    <property type="evidence" value="ECO:0007669"/>
    <property type="project" value="TreeGrafter"/>
</dbReference>
<dbReference type="InterPro" id="IPR039421">
    <property type="entry name" value="Type_1_exporter"/>
</dbReference>
<dbReference type="InterPro" id="IPR003593">
    <property type="entry name" value="AAA+_ATPase"/>
</dbReference>
<feature type="transmembrane region" description="Helical" evidence="8">
    <location>
        <begin position="15"/>
        <end position="43"/>
    </location>
</feature>
<dbReference type="GO" id="GO:0140359">
    <property type="term" value="F:ABC-type transporter activity"/>
    <property type="evidence" value="ECO:0007669"/>
    <property type="project" value="InterPro"/>
</dbReference>
<feature type="transmembrane region" description="Helical" evidence="8">
    <location>
        <begin position="279"/>
        <end position="303"/>
    </location>
</feature>
<evidence type="ECO:0000256" key="5">
    <source>
        <dbReference type="ARBA" id="ARBA00022840"/>
    </source>
</evidence>
<dbReference type="GO" id="GO:0016887">
    <property type="term" value="F:ATP hydrolysis activity"/>
    <property type="evidence" value="ECO:0007669"/>
    <property type="project" value="InterPro"/>
</dbReference>
<evidence type="ECO:0000256" key="7">
    <source>
        <dbReference type="ARBA" id="ARBA00023136"/>
    </source>
</evidence>
<dbReference type="GO" id="GO:0045454">
    <property type="term" value="P:cell redox homeostasis"/>
    <property type="evidence" value="ECO:0007669"/>
    <property type="project" value="InterPro"/>
</dbReference>
<dbReference type="OrthoDB" id="5288404at2"/>
<dbReference type="AlphaFoldDB" id="A0A1G9VYF0"/>
<dbReference type="InterPro" id="IPR011527">
    <property type="entry name" value="ABC1_TM_dom"/>
</dbReference>
<protein>
    <submittedName>
        <fullName evidence="11">ATP-binding cassette, subfamily C, CydC</fullName>
    </submittedName>
</protein>
<dbReference type="InterPro" id="IPR003439">
    <property type="entry name" value="ABC_transporter-like_ATP-bd"/>
</dbReference>
<evidence type="ECO:0000256" key="3">
    <source>
        <dbReference type="ARBA" id="ARBA00022692"/>
    </source>
</evidence>
<dbReference type="Proteomes" id="UP000198704">
    <property type="component" value="Unassembled WGS sequence"/>
</dbReference>
<evidence type="ECO:0000256" key="6">
    <source>
        <dbReference type="ARBA" id="ARBA00022989"/>
    </source>
</evidence>
<feature type="domain" description="ABC transporter" evidence="9">
    <location>
        <begin position="340"/>
        <end position="560"/>
    </location>
</feature>
<evidence type="ECO:0000313" key="11">
    <source>
        <dbReference type="EMBL" id="SDM76981.1"/>
    </source>
</evidence>
<dbReference type="PROSITE" id="PS50929">
    <property type="entry name" value="ABC_TM1F"/>
    <property type="match status" value="1"/>
</dbReference>
<dbReference type="Pfam" id="PF00005">
    <property type="entry name" value="ABC_tran"/>
    <property type="match status" value="1"/>
</dbReference>
<dbReference type="GO" id="GO:0034775">
    <property type="term" value="P:glutathione transmembrane transport"/>
    <property type="evidence" value="ECO:0007669"/>
    <property type="project" value="InterPro"/>
</dbReference>
<dbReference type="InterPro" id="IPR027417">
    <property type="entry name" value="P-loop_NTPase"/>
</dbReference>
<keyword evidence="3 8" id="KW-0812">Transmembrane</keyword>
<name>A0A1G9VYF0_9HYPH</name>
<dbReference type="CDD" id="cd18585">
    <property type="entry name" value="ABC_6TM_CydC"/>
    <property type="match status" value="1"/>
</dbReference>
<keyword evidence="7 8" id="KW-0472">Membrane</keyword>
<dbReference type="SUPFAM" id="SSF52540">
    <property type="entry name" value="P-loop containing nucleoside triphosphate hydrolases"/>
    <property type="match status" value="1"/>
</dbReference>
<dbReference type="STRING" id="582672.SAMN05216360_103330"/>
<dbReference type="GO" id="GO:0005886">
    <property type="term" value="C:plasma membrane"/>
    <property type="evidence" value="ECO:0007669"/>
    <property type="project" value="UniProtKB-SubCell"/>
</dbReference>
<feature type="domain" description="ABC transmembrane type-1" evidence="10">
    <location>
        <begin position="19"/>
        <end position="305"/>
    </location>
</feature>
<dbReference type="RefSeq" id="WP_091714416.1">
    <property type="nucleotide sequence ID" value="NZ_FNHS01000003.1"/>
</dbReference>
<evidence type="ECO:0000313" key="12">
    <source>
        <dbReference type="Proteomes" id="UP000198704"/>
    </source>
</evidence>
<comment type="subcellular location">
    <subcellularLocation>
        <location evidence="1">Cell membrane</location>
        <topology evidence="1">Multi-pass membrane protein</topology>
    </subcellularLocation>
</comment>
<dbReference type="PANTHER" id="PTHR24221:SF654">
    <property type="entry name" value="ATP-BINDING CASSETTE SUB-FAMILY B MEMBER 6"/>
    <property type="match status" value="1"/>
</dbReference>
<accession>A0A1G9VYF0</accession>
<keyword evidence="12" id="KW-1185">Reference proteome</keyword>
<proteinExistence type="inferred from homology"/>
<dbReference type="SUPFAM" id="SSF90123">
    <property type="entry name" value="ABC transporter transmembrane region"/>
    <property type="match status" value="1"/>
</dbReference>
<reference evidence="12" key="1">
    <citation type="submission" date="2016-10" db="EMBL/GenBank/DDBJ databases">
        <authorList>
            <person name="Varghese N."/>
            <person name="Submissions S."/>
        </authorList>
    </citation>
    <scope>NUCLEOTIDE SEQUENCE [LARGE SCALE GENOMIC DNA]</scope>
    <source>
        <strain evidence="12">BL47</strain>
    </source>
</reference>
<keyword evidence="6 8" id="KW-1133">Transmembrane helix</keyword>
<dbReference type="PROSITE" id="PS50893">
    <property type="entry name" value="ABC_TRANSPORTER_2"/>
    <property type="match status" value="1"/>
</dbReference>
<dbReference type="EMBL" id="FNHS01000003">
    <property type="protein sequence ID" value="SDM76981.1"/>
    <property type="molecule type" value="Genomic_DNA"/>
</dbReference>
<dbReference type="PROSITE" id="PS00211">
    <property type="entry name" value="ABC_TRANSPORTER_1"/>
    <property type="match status" value="1"/>
</dbReference>
<keyword evidence="4" id="KW-0547">Nucleotide-binding</keyword>
<dbReference type="GO" id="GO:0005524">
    <property type="term" value="F:ATP binding"/>
    <property type="evidence" value="ECO:0007669"/>
    <property type="project" value="UniProtKB-KW"/>
</dbReference>
<feature type="transmembrane region" description="Helical" evidence="8">
    <location>
        <begin position="242"/>
        <end position="267"/>
    </location>
</feature>
<evidence type="ECO:0000256" key="8">
    <source>
        <dbReference type="SAM" id="Phobius"/>
    </source>
</evidence>
<evidence type="ECO:0000256" key="1">
    <source>
        <dbReference type="ARBA" id="ARBA00004651"/>
    </source>
</evidence>
<evidence type="ECO:0000256" key="4">
    <source>
        <dbReference type="ARBA" id="ARBA00022741"/>
    </source>
</evidence>
<dbReference type="InterPro" id="IPR036640">
    <property type="entry name" value="ABC1_TM_sf"/>
</dbReference>
<dbReference type="InterPro" id="IPR017871">
    <property type="entry name" value="ABC_transporter-like_CS"/>
</dbReference>
<dbReference type="Gene3D" id="3.40.50.300">
    <property type="entry name" value="P-loop containing nucleotide triphosphate hydrolases"/>
    <property type="match status" value="1"/>
</dbReference>
<gene>
    <name evidence="11" type="ORF">SAMN05216360_103330</name>
</gene>